<organism evidence="3 4">
    <name type="scientific">Sinomonas atrocyanea</name>
    <dbReference type="NCBI Taxonomy" id="37927"/>
    <lineage>
        <taxon>Bacteria</taxon>
        <taxon>Bacillati</taxon>
        <taxon>Actinomycetota</taxon>
        <taxon>Actinomycetes</taxon>
        <taxon>Micrococcales</taxon>
        <taxon>Micrococcaceae</taxon>
        <taxon>Sinomonas</taxon>
    </lineage>
</organism>
<dbReference type="KEGG" id="satk:SA2016_2660"/>
<name>A0A127A3W0_9MICC</name>
<dbReference type="AlphaFoldDB" id="A0A127A3W0"/>
<gene>
    <name evidence="3" type="ORF">SA2016_2660</name>
</gene>
<evidence type="ECO:0000313" key="3">
    <source>
        <dbReference type="EMBL" id="AMM33325.1"/>
    </source>
</evidence>
<dbReference type="SUPFAM" id="SSF102588">
    <property type="entry name" value="LmbE-like"/>
    <property type="match status" value="1"/>
</dbReference>
<dbReference type="Proteomes" id="UP000070134">
    <property type="component" value="Chromosome"/>
</dbReference>
<dbReference type="GO" id="GO:0016137">
    <property type="term" value="P:glycoside metabolic process"/>
    <property type="evidence" value="ECO:0007669"/>
    <property type="project" value="UniProtKB-ARBA"/>
</dbReference>
<dbReference type="InterPro" id="IPR003737">
    <property type="entry name" value="GlcNAc_PI_deacetylase-related"/>
</dbReference>
<sequence length="266" mass="29081">MAPAETAGARGASGAAGPFDPERHRVRRVVAFGAHPDDLDFGVSGTVAAWTAAGVEVHYCIMTDGDAGGFEPEHRAGIVAMRHEEQRGAAALVGVTDVHFLGYRDGYLEPTHEVMRDVVELVRRVRPDVVLAMHPERNWDRIQKSHPDHLACGEAVTRAVYPALENPYAYPELAEAGLDAYRLPWLWLYAGPRERTNHYTDVSGFVDTKIAALQIHISQHPDVAAMEESVRSRMRESAREAGLAPGASAEEFHVVSVNNPETIAGF</sequence>
<dbReference type="PANTHER" id="PTHR12993:SF28">
    <property type="entry name" value="LMBE FAMILY PROTEIN"/>
    <property type="match status" value="1"/>
</dbReference>
<dbReference type="PATRIC" id="fig|37927.3.peg.2736"/>
<dbReference type="GO" id="GO:0016811">
    <property type="term" value="F:hydrolase activity, acting on carbon-nitrogen (but not peptide) bonds, in linear amides"/>
    <property type="evidence" value="ECO:0007669"/>
    <property type="project" value="TreeGrafter"/>
</dbReference>
<dbReference type="EMBL" id="CP014518">
    <property type="protein sequence ID" value="AMM33325.1"/>
    <property type="molecule type" value="Genomic_DNA"/>
</dbReference>
<dbReference type="OrthoDB" id="3514174at2"/>
<evidence type="ECO:0000256" key="1">
    <source>
        <dbReference type="ARBA" id="ARBA00022833"/>
    </source>
</evidence>
<accession>A0A127A3W0</accession>
<dbReference type="RefSeq" id="WP_066498826.1">
    <property type="nucleotide sequence ID" value="NZ_BJMO01000033.1"/>
</dbReference>
<keyword evidence="4" id="KW-1185">Reference proteome</keyword>
<evidence type="ECO:0000313" key="4">
    <source>
        <dbReference type="Proteomes" id="UP000070134"/>
    </source>
</evidence>
<dbReference type="Pfam" id="PF02585">
    <property type="entry name" value="PIG-L"/>
    <property type="match status" value="1"/>
</dbReference>
<feature type="compositionally biased region" description="Low complexity" evidence="2">
    <location>
        <begin position="1"/>
        <end position="17"/>
    </location>
</feature>
<proteinExistence type="predicted"/>
<feature type="region of interest" description="Disordered" evidence="2">
    <location>
        <begin position="1"/>
        <end position="20"/>
    </location>
</feature>
<dbReference type="InterPro" id="IPR024078">
    <property type="entry name" value="LmbE-like_dom_sf"/>
</dbReference>
<keyword evidence="1" id="KW-0862">Zinc</keyword>
<evidence type="ECO:0000256" key="2">
    <source>
        <dbReference type="SAM" id="MobiDB-lite"/>
    </source>
</evidence>
<protein>
    <submittedName>
        <fullName evidence="3">LmbE family protein</fullName>
    </submittedName>
</protein>
<dbReference type="Gene3D" id="3.40.50.10320">
    <property type="entry name" value="LmbE-like"/>
    <property type="match status" value="1"/>
</dbReference>
<dbReference type="PANTHER" id="PTHR12993">
    <property type="entry name" value="N-ACETYLGLUCOSAMINYL-PHOSPHATIDYLINOSITOL DE-N-ACETYLASE-RELATED"/>
    <property type="match status" value="1"/>
</dbReference>
<reference evidence="3 4" key="1">
    <citation type="submission" date="2016-02" db="EMBL/GenBank/DDBJ databases">
        <title>Complete genome of Sinomonas atrocyanea KCTC 3377.</title>
        <authorList>
            <person name="Kim K.M."/>
        </authorList>
    </citation>
    <scope>NUCLEOTIDE SEQUENCE [LARGE SCALE GENOMIC DNA]</scope>
    <source>
        <strain evidence="3 4">KCTC 3377</strain>
    </source>
</reference>
<dbReference type="STRING" id="37927.SA2016_2660"/>